<reference evidence="2 3" key="1">
    <citation type="submission" date="2024-09" db="EMBL/GenBank/DDBJ databases">
        <authorList>
            <person name="Sun Q."/>
            <person name="Mori K."/>
        </authorList>
    </citation>
    <scope>NUCLEOTIDE SEQUENCE [LARGE SCALE GENOMIC DNA]</scope>
    <source>
        <strain evidence="2 3">TBRC 1432</strain>
    </source>
</reference>
<dbReference type="EMBL" id="JBHLUD010000007">
    <property type="protein sequence ID" value="MFC0544275.1"/>
    <property type="molecule type" value="Genomic_DNA"/>
</dbReference>
<protein>
    <submittedName>
        <fullName evidence="2">Uncharacterized protein</fullName>
    </submittedName>
</protein>
<organism evidence="2 3">
    <name type="scientific">Kutzneria chonburiensis</name>
    <dbReference type="NCBI Taxonomy" id="1483604"/>
    <lineage>
        <taxon>Bacteria</taxon>
        <taxon>Bacillati</taxon>
        <taxon>Actinomycetota</taxon>
        <taxon>Actinomycetes</taxon>
        <taxon>Pseudonocardiales</taxon>
        <taxon>Pseudonocardiaceae</taxon>
        <taxon>Kutzneria</taxon>
    </lineage>
</organism>
<keyword evidence="1" id="KW-0472">Membrane</keyword>
<keyword evidence="3" id="KW-1185">Reference proteome</keyword>
<keyword evidence="1" id="KW-1133">Transmembrane helix</keyword>
<feature type="transmembrane region" description="Helical" evidence="1">
    <location>
        <begin position="44"/>
        <end position="66"/>
    </location>
</feature>
<evidence type="ECO:0000313" key="3">
    <source>
        <dbReference type="Proteomes" id="UP001589810"/>
    </source>
</evidence>
<feature type="transmembrane region" description="Helical" evidence="1">
    <location>
        <begin position="20"/>
        <end position="38"/>
    </location>
</feature>
<evidence type="ECO:0000256" key="1">
    <source>
        <dbReference type="SAM" id="Phobius"/>
    </source>
</evidence>
<comment type="caution">
    <text evidence="2">The sequence shown here is derived from an EMBL/GenBank/DDBJ whole genome shotgun (WGS) entry which is preliminary data.</text>
</comment>
<name>A0ABV6MWP6_9PSEU</name>
<keyword evidence="1" id="KW-0812">Transmembrane</keyword>
<sequence>MARGTTARQTLWSYRRQVSVPWRLLALGVFIGTATHTLSRPLGVTSVVLTAVGLAVTAGLLVGCAMDRQRQ</sequence>
<gene>
    <name evidence="2" type="ORF">ACFFH7_22410</name>
</gene>
<proteinExistence type="predicted"/>
<dbReference type="RefSeq" id="WP_273935775.1">
    <property type="nucleotide sequence ID" value="NZ_CP097263.1"/>
</dbReference>
<evidence type="ECO:0000313" key="2">
    <source>
        <dbReference type="EMBL" id="MFC0544275.1"/>
    </source>
</evidence>
<dbReference type="Proteomes" id="UP001589810">
    <property type="component" value="Unassembled WGS sequence"/>
</dbReference>
<accession>A0ABV6MWP6</accession>